<reference evidence="4 5" key="1">
    <citation type="submission" date="2019-09" db="EMBL/GenBank/DDBJ databases">
        <title>Isolation of a novel species in the genus Cupriavidus from patients with sepsis using whole genome sequencing.</title>
        <authorList>
            <person name="Kweon O.J."/>
            <person name="Lee M.-K."/>
        </authorList>
    </citation>
    <scope>NUCLEOTIDE SEQUENCE [LARGE SCALE GENOMIC DNA]</scope>
    <source>
        <strain evidence="4 5">MKL-01</strain>
    </source>
</reference>
<dbReference type="Gene3D" id="3.20.20.70">
    <property type="entry name" value="Aldolase class I"/>
    <property type="match status" value="1"/>
</dbReference>
<evidence type="ECO:0000256" key="1">
    <source>
        <dbReference type="ARBA" id="ARBA00022630"/>
    </source>
</evidence>
<dbReference type="RefSeq" id="WP_150084879.1">
    <property type="nucleotide sequence ID" value="NZ_VWRN01000073.1"/>
</dbReference>
<dbReference type="GO" id="GO:0018580">
    <property type="term" value="F:nitronate monooxygenase activity"/>
    <property type="evidence" value="ECO:0007669"/>
    <property type="project" value="InterPro"/>
</dbReference>
<keyword evidence="5" id="KW-1185">Reference proteome</keyword>
<dbReference type="InterPro" id="IPR013785">
    <property type="entry name" value="Aldolase_TIM"/>
</dbReference>
<evidence type="ECO:0000313" key="5">
    <source>
        <dbReference type="Proteomes" id="UP000324324"/>
    </source>
</evidence>
<evidence type="ECO:0000256" key="3">
    <source>
        <dbReference type="ARBA" id="ARBA00023002"/>
    </source>
</evidence>
<sequence>MAGGDPSRGQHSGPFRTRLTELFGIDHPILGGGLMWLSQPRYVAALVNAGCMGFITPRSFEDRPAFEAALRQCALLTEGRPFGVNLTLSGRSAGNDAVLDWLDAALRCGVRHFETAGRGPGELIRRIHDGGGIVLHKASSIRHALAAERDGADAVALVGMEEGGHPGLNELPSMLLGALAQDRVRVPIAIGGGIGHGRQIAALLAQGLDGAVIGSRFLVSEEVEAHPAYKRHLVECDEHATVAVLRSLGNTWRVLRNATAEQVAALERDGARDYAAYGDLLDGRNTRDRCYREGQWQHGMVSLGPSIAFARRVEPLAEIVATLLAEAVACFDSLDHRIRVKS</sequence>
<dbReference type="PANTHER" id="PTHR32332:SF20">
    <property type="entry name" value="2-NITROPROPANE DIOXYGENASE-LIKE PROTEIN"/>
    <property type="match status" value="1"/>
</dbReference>
<dbReference type="Proteomes" id="UP000324324">
    <property type="component" value="Unassembled WGS sequence"/>
</dbReference>
<comment type="caution">
    <text evidence="4">The sequence shown here is derived from an EMBL/GenBank/DDBJ whole genome shotgun (WGS) entry which is preliminary data.</text>
</comment>
<keyword evidence="3" id="KW-0560">Oxidoreductase</keyword>
<dbReference type="PANTHER" id="PTHR32332">
    <property type="entry name" value="2-NITROPROPANE DIOXYGENASE"/>
    <property type="match status" value="1"/>
</dbReference>
<keyword evidence="2" id="KW-0288">FMN</keyword>
<dbReference type="EMBL" id="VWRN01000073">
    <property type="protein sequence ID" value="KAA6115880.1"/>
    <property type="molecule type" value="Genomic_DNA"/>
</dbReference>
<organism evidence="4 5">
    <name type="scientific">Cupriavidus cauae</name>
    <dbReference type="NCBI Taxonomy" id="2608999"/>
    <lineage>
        <taxon>Bacteria</taxon>
        <taxon>Pseudomonadati</taxon>
        <taxon>Pseudomonadota</taxon>
        <taxon>Betaproteobacteria</taxon>
        <taxon>Burkholderiales</taxon>
        <taxon>Burkholderiaceae</taxon>
        <taxon>Cupriavidus</taxon>
    </lineage>
</organism>
<name>A0A5M8A1G7_9BURK</name>
<keyword evidence="4" id="KW-0503">Monooxygenase</keyword>
<dbReference type="SUPFAM" id="SSF51412">
    <property type="entry name" value="Inosine monophosphate dehydrogenase (IMPDH)"/>
    <property type="match status" value="1"/>
</dbReference>
<gene>
    <name evidence="4" type="ORF">F1599_25085</name>
</gene>
<keyword evidence="1" id="KW-0285">Flavoprotein</keyword>
<dbReference type="InterPro" id="IPR004136">
    <property type="entry name" value="NMO"/>
</dbReference>
<evidence type="ECO:0000313" key="4">
    <source>
        <dbReference type="EMBL" id="KAA6115880.1"/>
    </source>
</evidence>
<dbReference type="Pfam" id="PF03060">
    <property type="entry name" value="NMO"/>
    <property type="match status" value="1"/>
</dbReference>
<accession>A0A5M8A1G7</accession>
<dbReference type="AlphaFoldDB" id="A0A5M8A1G7"/>
<proteinExistence type="predicted"/>
<dbReference type="CDD" id="cd04730">
    <property type="entry name" value="NPD_like"/>
    <property type="match status" value="1"/>
</dbReference>
<protein>
    <submittedName>
        <fullName evidence="4">Nitronate monooxygenase</fullName>
    </submittedName>
</protein>
<evidence type="ECO:0000256" key="2">
    <source>
        <dbReference type="ARBA" id="ARBA00022643"/>
    </source>
</evidence>